<dbReference type="Proteomes" id="UP000199259">
    <property type="component" value="Unassembled WGS sequence"/>
</dbReference>
<keyword evidence="2" id="KW-1185">Reference proteome</keyword>
<reference evidence="1 2" key="1">
    <citation type="submission" date="2016-10" db="EMBL/GenBank/DDBJ databases">
        <authorList>
            <person name="Varghese N."/>
            <person name="Submissions S."/>
        </authorList>
    </citation>
    <scope>NUCLEOTIDE SEQUENCE [LARGE SCALE GENOMIC DNA]</scope>
    <source>
        <strain evidence="1 2">PL 12/M</strain>
    </source>
</reference>
<sequence>MNSKKMFVLVLLLVFVAAAGCLAESQVSRANVESSNYDGALLNENMDRILDSQIVGSEPIKFSSVNDSKVYWDWHHHTSDMLEERIGKKITVYSHSLSYSGVLKEVSKYYILMDDYYCGLVYIDIDRITAISDKSYCYFCSKL</sequence>
<dbReference type="PROSITE" id="PS51257">
    <property type="entry name" value="PROKAR_LIPOPROTEIN"/>
    <property type="match status" value="1"/>
</dbReference>
<evidence type="ECO:0000313" key="1">
    <source>
        <dbReference type="EMBL" id="SDG14847.1"/>
    </source>
</evidence>
<protein>
    <submittedName>
        <fullName evidence="1">Uncharacterized protein</fullName>
    </submittedName>
</protein>
<dbReference type="EMBL" id="FNCA01000008">
    <property type="protein sequence ID" value="SDG14847.1"/>
    <property type="molecule type" value="Genomic_DNA"/>
</dbReference>
<dbReference type="RefSeq" id="WP_091710569.1">
    <property type="nucleotide sequence ID" value="NZ_FNCA01000008.1"/>
</dbReference>
<accession>A0A7Z7AY35</accession>
<organism evidence="1 2">
    <name type="scientific">Methanolobus vulcani</name>
    <dbReference type="NCBI Taxonomy" id="38026"/>
    <lineage>
        <taxon>Archaea</taxon>
        <taxon>Methanobacteriati</taxon>
        <taxon>Methanobacteriota</taxon>
        <taxon>Stenosarchaea group</taxon>
        <taxon>Methanomicrobia</taxon>
        <taxon>Methanosarcinales</taxon>
        <taxon>Methanosarcinaceae</taxon>
        <taxon>Methanolobus</taxon>
    </lineage>
</organism>
<evidence type="ECO:0000313" key="2">
    <source>
        <dbReference type="Proteomes" id="UP000199259"/>
    </source>
</evidence>
<dbReference type="AlphaFoldDB" id="A0A7Z7AY35"/>
<name>A0A7Z7AY35_9EURY</name>
<proteinExistence type="predicted"/>
<comment type="caution">
    <text evidence="1">The sequence shown here is derived from an EMBL/GenBank/DDBJ whole genome shotgun (WGS) entry which is preliminary data.</text>
</comment>
<gene>
    <name evidence="1" type="ORF">SAMN04488589_2272</name>
</gene>